<keyword evidence="3" id="KW-1185">Reference proteome</keyword>
<proteinExistence type="predicted"/>
<feature type="chain" id="PRO_5001488982" evidence="1">
    <location>
        <begin position="20"/>
        <end position="113"/>
    </location>
</feature>
<dbReference type="AlphaFoldDB" id="A0A016UN98"/>
<feature type="signal peptide" evidence="1">
    <location>
        <begin position="1"/>
        <end position="19"/>
    </location>
</feature>
<comment type="caution">
    <text evidence="2">The sequence shown here is derived from an EMBL/GenBank/DDBJ whole genome shotgun (WGS) entry which is preliminary data.</text>
</comment>
<dbReference type="EMBL" id="JARK01001370">
    <property type="protein sequence ID" value="EYC16342.1"/>
    <property type="molecule type" value="Genomic_DNA"/>
</dbReference>
<dbReference type="Proteomes" id="UP000024635">
    <property type="component" value="Unassembled WGS sequence"/>
</dbReference>
<gene>
    <name evidence="2" type="primary">Acey_s0034.g2941</name>
    <name evidence="2" type="ORF">Y032_0034g2941</name>
</gene>
<name>A0A016UN98_9BILA</name>
<organism evidence="2 3">
    <name type="scientific">Ancylostoma ceylanicum</name>
    <dbReference type="NCBI Taxonomy" id="53326"/>
    <lineage>
        <taxon>Eukaryota</taxon>
        <taxon>Metazoa</taxon>
        <taxon>Ecdysozoa</taxon>
        <taxon>Nematoda</taxon>
        <taxon>Chromadorea</taxon>
        <taxon>Rhabditida</taxon>
        <taxon>Rhabditina</taxon>
        <taxon>Rhabditomorpha</taxon>
        <taxon>Strongyloidea</taxon>
        <taxon>Ancylostomatidae</taxon>
        <taxon>Ancylostomatinae</taxon>
        <taxon>Ancylostoma</taxon>
    </lineage>
</organism>
<evidence type="ECO:0000256" key="1">
    <source>
        <dbReference type="SAM" id="SignalP"/>
    </source>
</evidence>
<evidence type="ECO:0000313" key="2">
    <source>
        <dbReference type="EMBL" id="EYC16342.1"/>
    </source>
</evidence>
<protein>
    <submittedName>
        <fullName evidence="2">Uncharacterized protein</fullName>
    </submittedName>
</protein>
<reference evidence="3" key="1">
    <citation type="journal article" date="2015" name="Nat. Genet.">
        <title>The genome and transcriptome of the zoonotic hookworm Ancylostoma ceylanicum identify infection-specific gene families.</title>
        <authorList>
            <person name="Schwarz E.M."/>
            <person name="Hu Y."/>
            <person name="Antoshechkin I."/>
            <person name="Miller M.M."/>
            <person name="Sternberg P.W."/>
            <person name="Aroian R.V."/>
        </authorList>
    </citation>
    <scope>NUCLEOTIDE SEQUENCE</scope>
    <source>
        <strain evidence="3">HY135</strain>
    </source>
</reference>
<evidence type="ECO:0000313" key="3">
    <source>
        <dbReference type="Proteomes" id="UP000024635"/>
    </source>
</evidence>
<accession>A0A016UN98</accession>
<sequence length="113" mass="12465">MKNLQALLIITICVNPGKAAKTPVFEPQFCGACGRSRCMDREGGVFLNNALLEAYHTRKFIYMGEFLIIYTLTGSMVHSMCDQLGNALDGNLVASPWLRPQAPQKCLVVQLVC</sequence>
<keyword evidence="1" id="KW-0732">Signal</keyword>